<reference evidence="3 4" key="1">
    <citation type="journal article" date="2019" name="Nat. Ecol. Evol.">
        <title>Megaphylogeny resolves global patterns of mushroom evolution.</title>
        <authorList>
            <person name="Varga T."/>
            <person name="Krizsan K."/>
            <person name="Foldi C."/>
            <person name="Dima B."/>
            <person name="Sanchez-Garcia M."/>
            <person name="Sanchez-Ramirez S."/>
            <person name="Szollosi G.J."/>
            <person name="Szarkandi J.G."/>
            <person name="Papp V."/>
            <person name="Albert L."/>
            <person name="Andreopoulos W."/>
            <person name="Angelini C."/>
            <person name="Antonin V."/>
            <person name="Barry K.W."/>
            <person name="Bougher N.L."/>
            <person name="Buchanan P."/>
            <person name="Buyck B."/>
            <person name="Bense V."/>
            <person name="Catcheside P."/>
            <person name="Chovatia M."/>
            <person name="Cooper J."/>
            <person name="Damon W."/>
            <person name="Desjardin D."/>
            <person name="Finy P."/>
            <person name="Geml J."/>
            <person name="Haridas S."/>
            <person name="Hughes K."/>
            <person name="Justo A."/>
            <person name="Karasinski D."/>
            <person name="Kautmanova I."/>
            <person name="Kiss B."/>
            <person name="Kocsube S."/>
            <person name="Kotiranta H."/>
            <person name="LaButti K.M."/>
            <person name="Lechner B.E."/>
            <person name="Liimatainen K."/>
            <person name="Lipzen A."/>
            <person name="Lukacs Z."/>
            <person name="Mihaltcheva S."/>
            <person name="Morgado L.N."/>
            <person name="Niskanen T."/>
            <person name="Noordeloos M.E."/>
            <person name="Ohm R.A."/>
            <person name="Ortiz-Santana B."/>
            <person name="Ovrebo C."/>
            <person name="Racz N."/>
            <person name="Riley R."/>
            <person name="Savchenko A."/>
            <person name="Shiryaev A."/>
            <person name="Soop K."/>
            <person name="Spirin V."/>
            <person name="Szebenyi C."/>
            <person name="Tomsovsky M."/>
            <person name="Tulloss R.E."/>
            <person name="Uehling J."/>
            <person name="Grigoriev I.V."/>
            <person name="Vagvolgyi C."/>
            <person name="Papp T."/>
            <person name="Martin F.M."/>
            <person name="Miettinen O."/>
            <person name="Hibbett D.S."/>
            <person name="Nagy L.G."/>
        </authorList>
    </citation>
    <scope>NUCLEOTIDE SEQUENCE [LARGE SCALE GENOMIC DNA]</scope>
    <source>
        <strain evidence="3 4">CBS 309.79</strain>
    </source>
</reference>
<dbReference type="EMBL" id="ML178814">
    <property type="protein sequence ID" value="TFL06897.1"/>
    <property type="molecule type" value="Genomic_DNA"/>
</dbReference>
<dbReference type="Proteomes" id="UP000305067">
    <property type="component" value="Unassembled WGS sequence"/>
</dbReference>
<sequence>MLYSKLAYTLALVSAVVASASTLTARQDENCSELCATLDVLENFDCVPTKPGCEYCAAVKGMLDDIKACYQCVFTANPNADREAIQSAYEETAATCKEVDVEFEAPNFTDLPAGEGDGGAPDGQPENGSPATPEDSQGGGGEQGESTGDEGGAVQAAVSSSVVLAVGAMLTSMLM</sequence>
<accession>A0A5C3QZX3</accession>
<feature type="chain" id="PRO_5023132347" description="Extracellular membrane protein CFEM domain-containing protein" evidence="2">
    <location>
        <begin position="21"/>
        <end position="175"/>
    </location>
</feature>
<name>A0A5C3QZX3_9AGAR</name>
<keyword evidence="4" id="KW-1185">Reference proteome</keyword>
<evidence type="ECO:0000256" key="2">
    <source>
        <dbReference type="SAM" id="SignalP"/>
    </source>
</evidence>
<organism evidence="3 4">
    <name type="scientific">Pterulicium gracile</name>
    <dbReference type="NCBI Taxonomy" id="1884261"/>
    <lineage>
        <taxon>Eukaryota</taxon>
        <taxon>Fungi</taxon>
        <taxon>Dikarya</taxon>
        <taxon>Basidiomycota</taxon>
        <taxon>Agaricomycotina</taxon>
        <taxon>Agaricomycetes</taxon>
        <taxon>Agaricomycetidae</taxon>
        <taxon>Agaricales</taxon>
        <taxon>Pleurotineae</taxon>
        <taxon>Pterulaceae</taxon>
        <taxon>Pterulicium</taxon>
    </lineage>
</organism>
<gene>
    <name evidence="3" type="ORF">BDV98DRAFT_599260</name>
</gene>
<evidence type="ECO:0000256" key="1">
    <source>
        <dbReference type="SAM" id="MobiDB-lite"/>
    </source>
</evidence>
<proteinExistence type="predicted"/>
<evidence type="ECO:0000313" key="3">
    <source>
        <dbReference type="EMBL" id="TFL06897.1"/>
    </source>
</evidence>
<dbReference type="AlphaFoldDB" id="A0A5C3QZX3"/>
<keyword evidence="2" id="KW-0732">Signal</keyword>
<evidence type="ECO:0000313" key="4">
    <source>
        <dbReference type="Proteomes" id="UP000305067"/>
    </source>
</evidence>
<evidence type="ECO:0008006" key="5">
    <source>
        <dbReference type="Google" id="ProtNLM"/>
    </source>
</evidence>
<feature type="region of interest" description="Disordered" evidence="1">
    <location>
        <begin position="107"/>
        <end position="154"/>
    </location>
</feature>
<protein>
    <recommendedName>
        <fullName evidence="5">Extracellular membrane protein CFEM domain-containing protein</fullName>
    </recommendedName>
</protein>
<feature type="signal peptide" evidence="2">
    <location>
        <begin position="1"/>
        <end position="20"/>
    </location>
</feature>